<dbReference type="Gene3D" id="1.10.10.10">
    <property type="entry name" value="Winged helix-like DNA-binding domain superfamily/Winged helix DNA-binding domain"/>
    <property type="match status" value="1"/>
</dbReference>
<dbReference type="PRINTS" id="PR00598">
    <property type="entry name" value="HTHMARR"/>
</dbReference>
<dbReference type="GO" id="GO:0006950">
    <property type="term" value="P:response to stress"/>
    <property type="evidence" value="ECO:0007669"/>
    <property type="project" value="TreeGrafter"/>
</dbReference>
<reference evidence="5" key="1">
    <citation type="submission" date="2020-12" db="EMBL/GenBank/DDBJ databases">
        <title>Oil enriched cultivation method for isolating marine PHA-producing bacteria.</title>
        <authorList>
            <person name="Zheng W."/>
            <person name="Yu S."/>
            <person name="Huang Y."/>
        </authorList>
    </citation>
    <scope>NUCLEOTIDE SEQUENCE</scope>
    <source>
        <strain evidence="5">SY-2-12</strain>
    </source>
</reference>
<dbReference type="SUPFAM" id="SSF46785">
    <property type="entry name" value="Winged helix' DNA-binding domain"/>
    <property type="match status" value="1"/>
</dbReference>
<evidence type="ECO:0000256" key="1">
    <source>
        <dbReference type="ARBA" id="ARBA00023015"/>
    </source>
</evidence>
<sequence>MKDIKEMPGHLVRRLQQIAVAVFHSEIEPTGFDITPVQYAALSTVKTNAGIDQVTLAGLIAYDRTTIAGVVDRLVQKGLLSREVSEKDRRARLLRITEAGDVALAKLTPAVLNAQKVMLSGLEEEEAAELLRLLHKATAALNDHSRAPLKTRS</sequence>
<organism evidence="5 6">
    <name type="scientific">Roseibium aggregatum</name>
    <dbReference type="NCBI Taxonomy" id="187304"/>
    <lineage>
        <taxon>Bacteria</taxon>
        <taxon>Pseudomonadati</taxon>
        <taxon>Pseudomonadota</taxon>
        <taxon>Alphaproteobacteria</taxon>
        <taxon>Hyphomicrobiales</taxon>
        <taxon>Stappiaceae</taxon>
        <taxon>Roseibium</taxon>
    </lineage>
</organism>
<dbReference type="EMBL" id="JAEKJZ010000005">
    <property type="protein sequence ID" value="MBN9672898.1"/>
    <property type="molecule type" value="Genomic_DNA"/>
</dbReference>
<dbReference type="Pfam" id="PF01047">
    <property type="entry name" value="MarR"/>
    <property type="match status" value="1"/>
</dbReference>
<comment type="caution">
    <text evidence="5">The sequence shown here is derived from an EMBL/GenBank/DDBJ whole genome shotgun (WGS) entry which is preliminary data.</text>
</comment>
<dbReference type="InterPro" id="IPR039422">
    <property type="entry name" value="MarR/SlyA-like"/>
</dbReference>
<dbReference type="InterPro" id="IPR036388">
    <property type="entry name" value="WH-like_DNA-bd_sf"/>
</dbReference>
<dbReference type="GO" id="GO:0003700">
    <property type="term" value="F:DNA-binding transcription factor activity"/>
    <property type="evidence" value="ECO:0007669"/>
    <property type="project" value="InterPro"/>
</dbReference>
<dbReference type="PROSITE" id="PS50995">
    <property type="entry name" value="HTH_MARR_2"/>
    <property type="match status" value="1"/>
</dbReference>
<dbReference type="AlphaFoldDB" id="A0A939J3V1"/>
<protein>
    <submittedName>
        <fullName evidence="5">MarR family transcriptional regulator</fullName>
    </submittedName>
</protein>
<accession>A0A939J3V1</accession>
<feature type="domain" description="HTH marR-type" evidence="4">
    <location>
        <begin position="8"/>
        <end position="139"/>
    </location>
</feature>
<dbReference type="GO" id="GO:0003677">
    <property type="term" value="F:DNA binding"/>
    <property type="evidence" value="ECO:0007669"/>
    <property type="project" value="UniProtKB-KW"/>
</dbReference>
<keyword evidence="1" id="KW-0805">Transcription regulation</keyword>
<dbReference type="PANTHER" id="PTHR33164:SF95">
    <property type="entry name" value="TRANSCRIPTIONAL REGULATOR"/>
    <property type="match status" value="1"/>
</dbReference>
<evidence type="ECO:0000259" key="4">
    <source>
        <dbReference type="PROSITE" id="PS50995"/>
    </source>
</evidence>
<dbReference type="RefSeq" id="WP_207142744.1">
    <property type="nucleotide sequence ID" value="NZ_JAEKJZ010000005.1"/>
</dbReference>
<dbReference type="PANTHER" id="PTHR33164">
    <property type="entry name" value="TRANSCRIPTIONAL REGULATOR, MARR FAMILY"/>
    <property type="match status" value="1"/>
</dbReference>
<dbReference type="SMART" id="SM00347">
    <property type="entry name" value="HTH_MARR"/>
    <property type="match status" value="1"/>
</dbReference>
<dbReference type="InterPro" id="IPR000835">
    <property type="entry name" value="HTH_MarR-typ"/>
</dbReference>
<dbReference type="Proteomes" id="UP000664096">
    <property type="component" value="Unassembled WGS sequence"/>
</dbReference>
<keyword evidence="2" id="KW-0238">DNA-binding</keyword>
<keyword evidence="3" id="KW-0804">Transcription</keyword>
<proteinExistence type="predicted"/>
<name>A0A939J3V1_9HYPH</name>
<dbReference type="InterPro" id="IPR036390">
    <property type="entry name" value="WH_DNA-bd_sf"/>
</dbReference>
<gene>
    <name evidence="5" type="ORF">JF539_21260</name>
</gene>
<dbReference type="PROSITE" id="PS01117">
    <property type="entry name" value="HTH_MARR_1"/>
    <property type="match status" value="1"/>
</dbReference>
<evidence type="ECO:0000256" key="2">
    <source>
        <dbReference type="ARBA" id="ARBA00023125"/>
    </source>
</evidence>
<evidence type="ECO:0000313" key="5">
    <source>
        <dbReference type="EMBL" id="MBN9672898.1"/>
    </source>
</evidence>
<evidence type="ECO:0000313" key="6">
    <source>
        <dbReference type="Proteomes" id="UP000664096"/>
    </source>
</evidence>
<evidence type="ECO:0000256" key="3">
    <source>
        <dbReference type="ARBA" id="ARBA00023163"/>
    </source>
</evidence>
<dbReference type="InterPro" id="IPR023187">
    <property type="entry name" value="Tscrpt_reg_MarR-type_CS"/>
</dbReference>